<comment type="caution">
    <text evidence="1">The sequence shown here is derived from an EMBL/GenBank/DDBJ whole genome shotgun (WGS) entry which is preliminary data.</text>
</comment>
<accession>A0A835JJ41</accession>
<keyword evidence="2" id="KW-1185">Reference proteome</keyword>
<name>A0A835JJ41_9ROSI</name>
<dbReference type="Proteomes" id="UP000657918">
    <property type="component" value="Unassembled WGS sequence"/>
</dbReference>
<sequence length="108" mass="12351">MGWSCGVGTPQTESSQTLLCGNQCQAQPYLGHMKLRHTEELASLGCSFDPSEGIPFKFLHDTPLTRYSLFFYPSIKLKNRDPDKNRGLLVKERRDKINFYIPFSACEF</sequence>
<dbReference type="OrthoDB" id="860334at2759"/>
<evidence type="ECO:0000313" key="1">
    <source>
        <dbReference type="EMBL" id="KAF9670216.1"/>
    </source>
</evidence>
<gene>
    <name evidence="1" type="ORF">SADUNF_Sadunf13G0045300</name>
</gene>
<protein>
    <submittedName>
        <fullName evidence="1">Uncharacterized protein</fullName>
    </submittedName>
</protein>
<dbReference type="EMBL" id="JADGMS010000013">
    <property type="protein sequence ID" value="KAF9670216.1"/>
    <property type="molecule type" value="Genomic_DNA"/>
</dbReference>
<reference evidence="1 2" key="1">
    <citation type="submission" date="2020-10" db="EMBL/GenBank/DDBJ databases">
        <title>Plant Genome Project.</title>
        <authorList>
            <person name="Zhang R.-G."/>
        </authorList>
    </citation>
    <scope>NUCLEOTIDE SEQUENCE [LARGE SCALE GENOMIC DNA]</scope>
    <source>
        <strain evidence="1">FAFU-HL-1</strain>
        <tissue evidence="1">Leaf</tissue>
    </source>
</reference>
<organism evidence="1 2">
    <name type="scientific">Salix dunnii</name>
    <dbReference type="NCBI Taxonomy" id="1413687"/>
    <lineage>
        <taxon>Eukaryota</taxon>
        <taxon>Viridiplantae</taxon>
        <taxon>Streptophyta</taxon>
        <taxon>Embryophyta</taxon>
        <taxon>Tracheophyta</taxon>
        <taxon>Spermatophyta</taxon>
        <taxon>Magnoliopsida</taxon>
        <taxon>eudicotyledons</taxon>
        <taxon>Gunneridae</taxon>
        <taxon>Pentapetalae</taxon>
        <taxon>rosids</taxon>
        <taxon>fabids</taxon>
        <taxon>Malpighiales</taxon>
        <taxon>Salicaceae</taxon>
        <taxon>Saliceae</taxon>
        <taxon>Salix</taxon>
    </lineage>
</organism>
<proteinExistence type="predicted"/>
<evidence type="ECO:0000313" key="2">
    <source>
        <dbReference type="Proteomes" id="UP000657918"/>
    </source>
</evidence>
<dbReference type="AlphaFoldDB" id="A0A835JJ41"/>